<dbReference type="EMBL" id="BDEQ01000001">
    <property type="protein sequence ID" value="GAT95638.1"/>
    <property type="molecule type" value="Genomic_DNA"/>
</dbReference>
<dbReference type="Proteomes" id="UP000078387">
    <property type="component" value="Unassembled WGS sequence"/>
</dbReference>
<protein>
    <submittedName>
        <fullName evidence="1">Uncharacterized protein</fullName>
    </submittedName>
</protein>
<sequence length="54" mass="6320">MPECDTKGLREIQEKDFELGQWYTSFRDENYCEGQLSDIFAIATNKLVKDVSEK</sequence>
<name>A0A175JQD1_ENTHI</name>
<accession>A0A175JQD1</accession>
<reference evidence="1 2" key="1">
    <citation type="submission" date="2016-05" db="EMBL/GenBank/DDBJ databases">
        <title>First whole genome sequencing of Entamoeba histolytica HM1:IMSS-clone-6.</title>
        <authorList>
            <person name="Mukherjee Avik.K."/>
            <person name="Izumyama S."/>
            <person name="Nakada-Tsukui K."/>
            <person name="Nozaki T."/>
        </authorList>
    </citation>
    <scope>NUCLEOTIDE SEQUENCE [LARGE SCALE GENOMIC DNA]</scope>
    <source>
        <strain evidence="1 2">HM1:IMSS clone 6</strain>
    </source>
</reference>
<organism evidence="1 2">
    <name type="scientific">Entamoeba histolytica</name>
    <dbReference type="NCBI Taxonomy" id="5759"/>
    <lineage>
        <taxon>Eukaryota</taxon>
        <taxon>Amoebozoa</taxon>
        <taxon>Evosea</taxon>
        <taxon>Archamoebae</taxon>
        <taxon>Mastigamoebida</taxon>
        <taxon>Entamoebidae</taxon>
        <taxon>Entamoeba</taxon>
    </lineage>
</organism>
<comment type="caution">
    <text evidence="1">The sequence shown here is derived from an EMBL/GenBank/DDBJ whole genome shotgun (WGS) entry which is preliminary data.</text>
</comment>
<evidence type="ECO:0000313" key="2">
    <source>
        <dbReference type="Proteomes" id="UP000078387"/>
    </source>
</evidence>
<gene>
    <name evidence="1" type="ORF">CL6EHI_c00113</name>
</gene>
<evidence type="ECO:0000313" key="1">
    <source>
        <dbReference type="EMBL" id="GAT95638.1"/>
    </source>
</evidence>
<proteinExistence type="predicted"/>
<dbReference type="AlphaFoldDB" id="A0A175JQD1"/>
<dbReference type="VEuPathDB" id="AmoebaDB:KM1_248710"/>